<organism evidence="1 2">
    <name type="scientific">Chryseobacterium phosphatilyticum</name>
    <dbReference type="NCBI Taxonomy" id="475075"/>
    <lineage>
        <taxon>Bacteria</taxon>
        <taxon>Pseudomonadati</taxon>
        <taxon>Bacteroidota</taxon>
        <taxon>Flavobacteriia</taxon>
        <taxon>Flavobacteriales</taxon>
        <taxon>Weeksellaceae</taxon>
        <taxon>Chryseobacterium group</taxon>
        <taxon>Chryseobacterium</taxon>
    </lineage>
</organism>
<accession>A0A316X6H1</accession>
<sequence length="61" mass="6837">MPQKKSNIDRKQSASTIGILKIFVAFTTKISATHEIFIGFFMSGYVKMITNSLLIYKFGAC</sequence>
<evidence type="ECO:0000313" key="2">
    <source>
        <dbReference type="Proteomes" id="UP000236594"/>
    </source>
</evidence>
<dbReference type="EMBL" id="PPED02000004">
    <property type="protein sequence ID" value="PWN68366.1"/>
    <property type="molecule type" value="Genomic_DNA"/>
</dbReference>
<evidence type="ECO:0000313" key="1">
    <source>
        <dbReference type="EMBL" id="PWN68366.1"/>
    </source>
</evidence>
<name>A0A316X6H1_9FLAO</name>
<gene>
    <name evidence="1" type="ORF">C1631_016845</name>
</gene>
<dbReference type="AlphaFoldDB" id="A0A316X6H1"/>
<keyword evidence="2" id="KW-1185">Reference proteome</keyword>
<comment type="caution">
    <text evidence="1">The sequence shown here is derived from an EMBL/GenBank/DDBJ whole genome shotgun (WGS) entry which is preliminary data.</text>
</comment>
<reference evidence="1 2" key="1">
    <citation type="submission" date="2018-04" db="EMBL/GenBank/DDBJ databases">
        <title>Draft Genome Sequence of Phosphate-Solubilizing Chryseobacterium sp. ISE14 that is a Biocontrol and Plant Growth-Promoting Rhizobacterium Isolated from Cucumber.</title>
        <authorList>
            <person name="Jeong J.-J."/>
            <person name="Sang M.K."/>
            <person name="Choi I.-G."/>
            <person name="Kim K.D."/>
        </authorList>
    </citation>
    <scope>NUCLEOTIDE SEQUENCE [LARGE SCALE GENOMIC DNA]</scope>
    <source>
        <strain evidence="1 2">ISE14</strain>
    </source>
</reference>
<proteinExistence type="predicted"/>
<dbReference type="Proteomes" id="UP000236594">
    <property type="component" value="Unassembled WGS sequence"/>
</dbReference>
<protein>
    <submittedName>
        <fullName evidence="1">Uncharacterized protein</fullName>
    </submittedName>
</protein>